<protein>
    <submittedName>
        <fullName evidence="4">Cytochrome P450</fullName>
    </submittedName>
</protein>
<keyword evidence="2" id="KW-0503">Monooxygenase</keyword>
<evidence type="ECO:0000313" key="5">
    <source>
        <dbReference type="Proteomes" id="UP001597018"/>
    </source>
</evidence>
<reference evidence="5" key="1">
    <citation type="journal article" date="2019" name="Int. J. Syst. Evol. Microbiol.">
        <title>The Global Catalogue of Microorganisms (GCM) 10K type strain sequencing project: providing services to taxonomists for standard genome sequencing and annotation.</title>
        <authorList>
            <consortium name="The Broad Institute Genomics Platform"/>
            <consortium name="The Broad Institute Genome Sequencing Center for Infectious Disease"/>
            <person name="Wu L."/>
            <person name="Ma J."/>
        </authorList>
    </citation>
    <scope>NUCLEOTIDE SEQUENCE [LARGE SCALE GENOMIC DNA]</scope>
    <source>
        <strain evidence="5">CCUG 56401</strain>
    </source>
</reference>
<gene>
    <name evidence="4" type="ORF">ACFQ16_16555</name>
</gene>
<name>A0ABW3FUJ8_9PSEU</name>
<proteinExistence type="inferred from homology"/>
<evidence type="ECO:0000313" key="4">
    <source>
        <dbReference type="EMBL" id="MFD0921358.1"/>
    </source>
</evidence>
<keyword evidence="2" id="KW-0408">Iron</keyword>
<dbReference type="InterPro" id="IPR001128">
    <property type="entry name" value="Cyt_P450"/>
</dbReference>
<organism evidence="4 5">
    <name type="scientific">Saccharopolyspora rosea</name>
    <dbReference type="NCBI Taxonomy" id="524884"/>
    <lineage>
        <taxon>Bacteria</taxon>
        <taxon>Bacillati</taxon>
        <taxon>Actinomycetota</taxon>
        <taxon>Actinomycetes</taxon>
        <taxon>Pseudonocardiales</taxon>
        <taxon>Pseudonocardiaceae</taxon>
        <taxon>Saccharopolyspora</taxon>
    </lineage>
</organism>
<dbReference type="SUPFAM" id="SSF48264">
    <property type="entry name" value="Cytochrome P450"/>
    <property type="match status" value="1"/>
</dbReference>
<dbReference type="InterPro" id="IPR036396">
    <property type="entry name" value="Cyt_P450_sf"/>
</dbReference>
<feature type="compositionally biased region" description="Basic and acidic residues" evidence="3">
    <location>
        <begin position="407"/>
        <end position="429"/>
    </location>
</feature>
<keyword evidence="2" id="KW-0349">Heme</keyword>
<dbReference type="CDD" id="cd20625">
    <property type="entry name" value="CYP164-like"/>
    <property type="match status" value="1"/>
</dbReference>
<dbReference type="EMBL" id="JBHTIW010000012">
    <property type="protein sequence ID" value="MFD0921358.1"/>
    <property type="molecule type" value="Genomic_DNA"/>
</dbReference>
<feature type="region of interest" description="Disordered" evidence="3">
    <location>
        <begin position="406"/>
        <end position="429"/>
    </location>
</feature>
<keyword evidence="2" id="KW-0560">Oxidoreductase</keyword>
<dbReference type="InterPro" id="IPR002397">
    <property type="entry name" value="Cyt_P450_B"/>
</dbReference>
<dbReference type="PANTHER" id="PTHR46696">
    <property type="entry name" value="P450, PUTATIVE (EUROFUNG)-RELATED"/>
    <property type="match status" value="1"/>
</dbReference>
<dbReference type="PANTHER" id="PTHR46696:SF1">
    <property type="entry name" value="CYTOCHROME P450 YJIB-RELATED"/>
    <property type="match status" value="1"/>
</dbReference>
<comment type="caution">
    <text evidence="4">The sequence shown here is derived from an EMBL/GenBank/DDBJ whole genome shotgun (WGS) entry which is preliminary data.</text>
</comment>
<feature type="region of interest" description="Disordered" evidence="3">
    <location>
        <begin position="317"/>
        <end position="342"/>
    </location>
</feature>
<dbReference type="PRINTS" id="PR00385">
    <property type="entry name" value="P450"/>
</dbReference>
<dbReference type="Pfam" id="PF00067">
    <property type="entry name" value="p450"/>
    <property type="match status" value="1"/>
</dbReference>
<keyword evidence="2" id="KW-0479">Metal-binding</keyword>
<evidence type="ECO:0000256" key="3">
    <source>
        <dbReference type="SAM" id="MobiDB-lite"/>
    </source>
</evidence>
<sequence>MATVFQQVLDRENRANPWPLYAELRRNRVVREPDDRYVVSRYRDIVALLHDPRVSSHVPEEFGGPAAEAARSFINLDPPDHDRVRRILNRHYGPPETPGRIDGMRPELLEIVTELIDRMVGRAEIDVVDDLAYPFPVTVICRLLGVPVEDEPRFHVWADTIVEGVGPTGAVSGEARAERERAFAELGAYLGELADARCDLPGEDLMSALVTDDGELGRIPHAELERNLALLLVAGHETTVNLIANGMLTLLRNPDVLARIRQDPLYAIPTVEELLRYEPPVQLLPNRVALADIDIAGTTIPAGSQITLVLAAGNRDPDHVRDPDRFDPRRFDPEGPTADRESAQHLGFGGGVHHCFGAPLARQEAQIALVELARRLDNPRLLADPPPYRPNAVLRGPRHLPIAVDRVNPEDIPRARRPAEHPAATRESR</sequence>
<evidence type="ECO:0000256" key="1">
    <source>
        <dbReference type="ARBA" id="ARBA00010617"/>
    </source>
</evidence>
<dbReference type="PRINTS" id="PR00359">
    <property type="entry name" value="BP450"/>
</dbReference>
<dbReference type="PROSITE" id="PS00086">
    <property type="entry name" value="CYTOCHROME_P450"/>
    <property type="match status" value="1"/>
</dbReference>
<keyword evidence="5" id="KW-1185">Reference proteome</keyword>
<dbReference type="Proteomes" id="UP001597018">
    <property type="component" value="Unassembled WGS sequence"/>
</dbReference>
<dbReference type="InterPro" id="IPR017972">
    <property type="entry name" value="Cyt_P450_CS"/>
</dbReference>
<dbReference type="RefSeq" id="WP_263253026.1">
    <property type="nucleotide sequence ID" value="NZ_BAABLT010000010.1"/>
</dbReference>
<evidence type="ECO:0000256" key="2">
    <source>
        <dbReference type="RuleBase" id="RU000461"/>
    </source>
</evidence>
<comment type="similarity">
    <text evidence="1 2">Belongs to the cytochrome P450 family.</text>
</comment>
<dbReference type="Gene3D" id="1.10.630.10">
    <property type="entry name" value="Cytochrome P450"/>
    <property type="match status" value="1"/>
</dbReference>
<accession>A0ABW3FUJ8</accession>